<gene>
    <name evidence="1" type="ORF">AVEN_225151_1</name>
</gene>
<evidence type="ECO:0000313" key="1">
    <source>
        <dbReference type="EMBL" id="GBM43624.1"/>
    </source>
</evidence>
<name>A0A4Y2FVE6_ARAVE</name>
<dbReference type="EMBL" id="BGPR01001036">
    <property type="protein sequence ID" value="GBM43624.1"/>
    <property type="molecule type" value="Genomic_DNA"/>
</dbReference>
<dbReference type="AlphaFoldDB" id="A0A4Y2FVE6"/>
<dbReference type="Proteomes" id="UP000499080">
    <property type="component" value="Unassembled WGS sequence"/>
</dbReference>
<keyword evidence="2" id="KW-1185">Reference proteome</keyword>
<comment type="caution">
    <text evidence="1">The sequence shown here is derived from an EMBL/GenBank/DDBJ whole genome shotgun (WGS) entry which is preliminary data.</text>
</comment>
<proteinExistence type="predicted"/>
<protein>
    <submittedName>
        <fullName evidence="1">Uncharacterized protein</fullName>
    </submittedName>
</protein>
<evidence type="ECO:0000313" key="2">
    <source>
        <dbReference type="Proteomes" id="UP000499080"/>
    </source>
</evidence>
<accession>A0A4Y2FVE6</accession>
<sequence length="108" mass="12541">MQKVNEIFGFLSPKQQMTLDNKTLKEKVTTLANLYRDDLDKDELFVEIESFKLSVIGSENLAENESKKSKLNSNALDFFNYLYTTGQLFKFDHNTKNLLDSTSFCRIK</sequence>
<reference evidence="1 2" key="1">
    <citation type="journal article" date="2019" name="Sci. Rep.">
        <title>Orb-weaving spider Araneus ventricosus genome elucidates the spidroin gene catalogue.</title>
        <authorList>
            <person name="Kono N."/>
            <person name="Nakamura H."/>
            <person name="Ohtoshi R."/>
            <person name="Moran D.A.P."/>
            <person name="Shinohara A."/>
            <person name="Yoshida Y."/>
            <person name="Fujiwara M."/>
            <person name="Mori M."/>
            <person name="Tomita M."/>
            <person name="Arakawa K."/>
        </authorList>
    </citation>
    <scope>NUCLEOTIDE SEQUENCE [LARGE SCALE GENOMIC DNA]</scope>
</reference>
<organism evidence="1 2">
    <name type="scientific">Araneus ventricosus</name>
    <name type="common">Orbweaver spider</name>
    <name type="synonym">Epeira ventricosa</name>
    <dbReference type="NCBI Taxonomy" id="182803"/>
    <lineage>
        <taxon>Eukaryota</taxon>
        <taxon>Metazoa</taxon>
        <taxon>Ecdysozoa</taxon>
        <taxon>Arthropoda</taxon>
        <taxon>Chelicerata</taxon>
        <taxon>Arachnida</taxon>
        <taxon>Araneae</taxon>
        <taxon>Araneomorphae</taxon>
        <taxon>Entelegynae</taxon>
        <taxon>Araneoidea</taxon>
        <taxon>Araneidae</taxon>
        <taxon>Araneus</taxon>
    </lineage>
</organism>